<protein>
    <submittedName>
        <fullName evidence="3">DUF5103 domain-containing protein</fullName>
    </submittedName>
</protein>
<proteinExistence type="predicted"/>
<dbReference type="InterPro" id="IPR031345">
    <property type="entry name" value="T9SS_Plug_N"/>
</dbReference>
<evidence type="ECO:0000313" key="3">
    <source>
        <dbReference type="EMBL" id="MBD1429334.1"/>
    </source>
</evidence>
<keyword evidence="4" id="KW-1185">Reference proteome</keyword>
<reference evidence="3 4" key="1">
    <citation type="submission" date="2020-08" db="EMBL/GenBank/DDBJ databases">
        <title>Sphingobacterium sp. DN04309 isolated from aquaculture water.</title>
        <authorList>
            <person name="Zhang M."/>
        </authorList>
    </citation>
    <scope>NUCLEOTIDE SEQUENCE [LARGE SCALE GENOMIC DNA]</scope>
    <source>
        <strain evidence="3 4">DN04309</strain>
    </source>
</reference>
<dbReference type="InterPro" id="IPR013783">
    <property type="entry name" value="Ig-like_fold"/>
</dbReference>
<gene>
    <name evidence="3" type="ORF">H8B04_07100</name>
</gene>
<organism evidence="3 4">
    <name type="scientific">Sphingobacterium litopenaei</name>
    <dbReference type="NCBI Taxonomy" id="2763500"/>
    <lineage>
        <taxon>Bacteria</taxon>
        <taxon>Pseudomonadati</taxon>
        <taxon>Bacteroidota</taxon>
        <taxon>Sphingobacteriia</taxon>
        <taxon>Sphingobacteriales</taxon>
        <taxon>Sphingobacteriaceae</taxon>
        <taxon>Sphingobacterium</taxon>
    </lineage>
</organism>
<evidence type="ECO:0000259" key="2">
    <source>
        <dbReference type="Pfam" id="PF17116"/>
    </source>
</evidence>
<dbReference type="RefSeq" id="WP_165289810.1">
    <property type="nucleotide sequence ID" value="NZ_JACOIJ010000010.1"/>
</dbReference>
<dbReference type="Proteomes" id="UP000651271">
    <property type="component" value="Unassembled WGS sequence"/>
</dbReference>
<comment type="caution">
    <text evidence="3">The sequence shown here is derived from an EMBL/GenBank/DDBJ whole genome shotgun (WGS) entry which is preliminary data.</text>
</comment>
<dbReference type="Gene3D" id="2.60.40.10">
    <property type="entry name" value="Immunoglobulins"/>
    <property type="match status" value="1"/>
</dbReference>
<accession>A0ABR7YDH3</accession>
<dbReference type="EMBL" id="JACOIJ010000010">
    <property type="protein sequence ID" value="MBD1429334.1"/>
    <property type="molecule type" value="Genomic_DNA"/>
</dbReference>
<evidence type="ECO:0000256" key="1">
    <source>
        <dbReference type="SAM" id="SignalP"/>
    </source>
</evidence>
<sequence length="439" mass="51485">MIKFKSFIICLLIITTSINSYAQKRKSNPDLRTGKSNLIYDNFNYSSYIRTVQLNHIGKENEFPIIDLNKNETLTISFDDLRADQRNFYYRIEYCNADWTSSRLPSIDYLTGYEEDRIYTFQNSQNTLQAYTHYAFIFPNENIKPKLSGNYLLKVYEDADQERLLFTRKIYVLKSEVQLDSEIIPSLSPTKRSKNQKLNVSVNSSQEIRNPHTNLQIHVYQNQRQDNYKILKAPTQVSSNKITYNNPQSLDFEGNNEFRTLDLRSVRSASSSVQSIVRDSIILAQVNLDEKKSDNKYIYKPDENGKFYIRNIDFEEANLQSEYINSFFSLKDSANIKGDIYLVGAFNNYKIGSENKLSYDEQQGVWTTTQLLKQGIYNYEYITIEENKIITDKYSGSYFETENEYQILVYYRKQGIYWDELIGFKNIKTTNNNIYSGGK</sequence>
<keyword evidence="1" id="KW-0732">Signal</keyword>
<evidence type="ECO:0000313" key="4">
    <source>
        <dbReference type="Proteomes" id="UP000651271"/>
    </source>
</evidence>
<dbReference type="InterPro" id="IPR014756">
    <property type="entry name" value="Ig_E-set"/>
</dbReference>
<dbReference type="SUPFAM" id="SSF81296">
    <property type="entry name" value="E set domains"/>
    <property type="match status" value="1"/>
</dbReference>
<feature type="chain" id="PRO_5046462141" evidence="1">
    <location>
        <begin position="23"/>
        <end position="439"/>
    </location>
</feature>
<feature type="domain" description="Type 9 secretion system plug protein N-terminal" evidence="2">
    <location>
        <begin position="49"/>
        <end position="173"/>
    </location>
</feature>
<name>A0ABR7YDH3_9SPHI</name>
<feature type="signal peptide" evidence="1">
    <location>
        <begin position="1"/>
        <end position="22"/>
    </location>
</feature>
<dbReference type="Pfam" id="PF17116">
    <property type="entry name" value="T9SS_plug_1st"/>
    <property type="match status" value="1"/>
</dbReference>